<keyword evidence="2" id="KW-0808">Transferase</keyword>
<dbReference type="GO" id="GO:0016747">
    <property type="term" value="F:acyltransferase activity, transferring groups other than amino-acyl groups"/>
    <property type="evidence" value="ECO:0007669"/>
    <property type="project" value="InterPro"/>
</dbReference>
<protein>
    <submittedName>
        <fullName evidence="2">N-acetyltransferase</fullName>
    </submittedName>
</protein>
<dbReference type="PROSITE" id="PS51186">
    <property type="entry name" value="GNAT"/>
    <property type="match status" value="1"/>
</dbReference>
<reference evidence="2 3" key="1">
    <citation type="submission" date="2019-08" db="EMBL/GenBank/DDBJ databases">
        <authorList>
            <person name="Lei W."/>
        </authorList>
    </citation>
    <scope>NUCLEOTIDE SEQUENCE [LARGE SCALE GENOMIC DNA]</scope>
    <source>
        <strain evidence="2 3">CCUG 66496</strain>
    </source>
</reference>
<dbReference type="SUPFAM" id="SSF55729">
    <property type="entry name" value="Acyl-CoA N-acyltransferases (Nat)"/>
    <property type="match status" value="1"/>
</dbReference>
<name>A0A5C5SDW3_9STRE</name>
<proteinExistence type="predicted"/>
<evidence type="ECO:0000259" key="1">
    <source>
        <dbReference type="PROSITE" id="PS51186"/>
    </source>
</evidence>
<organism evidence="2 3">
    <name type="scientific">Streptococcus cuniculipharyngis</name>
    <dbReference type="NCBI Taxonomy" id="1562651"/>
    <lineage>
        <taxon>Bacteria</taxon>
        <taxon>Bacillati</taxon>
        <taxon>Bacillota</taxon>
        <taxon>Bacilli</taxon>
        <taxon>Lactobacillales</taxon>
        <taxon>Streptococcaceae</taxon>
        <taxon>Streptococcus</taxon>
    </lineage>
</organism>
<dbReference type="RefSeq" id="WP_146566734.1">
    <property type="nucleotide sequence ID" value="NZ_VOHL01000001.1"/>
</dbReference>
<evidence type="ECO:0000313" key="3">
    <source>
        <dbReference type="Proteomes" id="UP000317430"/>
    </source>
</evidence>
<dbReference type="Proteomes" id="UP000317430">
    <property type="component" value="Unassembled WGS sequence"/>
</dbReference>
<dbReference type="InterPro" id="IPR000182">
    <property type="entry name" value="GNAT_dom"/>
</dbReference>
<dbReference type="AlphaFoldDB" id="A0A5C5SDW3"/>
<gene>
    <name evidence="2" type="ORF">FRX57_03440</name>
</gene>
<comment type="caution">
    <text evidence="2">The sequence shown here is derived from an EMBL/GenBank/DDBJ whole genome shotgun (WGS) entry which is preliminary data.</text>
</comment>
<dbReference type="Gene3D" id="3.40.630.30">
    <property type="match status" value="1"/>
</dbReference>
<feature type="domain" description="N-acetyltransferase" evidence="1">
    <location>
        <begin position="1"/>
        <end position="151"/>
    </location>
</feature>
<accession>A0A5C5SDW3</accession>
<sequence>MIIRLERPEDYDEVYHVVKETFESAEHSDGSEQDLVVELRKSKAFIPELSLVAVEDGKIVGHILFTKALVQDVEVLALAPLSVLPDYQNRGIGLSLMKEGHNIAHKLGYEYSVVLGHSKYYPKAGYIPASKYGIKAPFEVDDESFMALSLNGSQNKLNGVMEYDKAFGIY</sequence>
<dbReference type="EMBL" id="VOHL01000001">
    <property type="protein sequence ID" value="TWS99297.1"/>
    <property type="molecule type" value="Genomic_DNA"/>
</dbReference>
<dbReference type="CDD" id="cd04301">
    <property type="entry name" value="NAT_SF"/>
    <property type="match status" value="1"/>
</dbReference>
<evidence type="ECO:0000313" key="2">
    <source>
        <dbReference type="EMBL" id="TWS99297.1"/>
    </source>
</evidence>
<dbReference type="OrthoDB" id="9797178at2"/>
<dbReference type="Pfam" id="PF00583">
    <property type="entry name" value="Acetyltransf_1"/>
    <property type="match status" value="1"/>
</dbReference>
<dbReference type="InterPro" id="IPR016181">
    <property type="entry name" value="Acyl_CoA_acyltransferase"/>
</dbReference>
<keyword evidence="3" id="KW-1185">Reference proteome</keyword>